<comment type="similarity">
    <text evidence="7">Belongs to the protein kinase superfamily.</text>
</comment>
<dbReference type="WBParaSite" id="MBELARI_LOCUS17165">
    <property type="protein sequence ID" value="MBELARI_LOCUS17165"/>
    <property type="gene ID" value="MBELARI_LOCUS17165"/>
</dbReference>
<dbReference type="GO" id="GO:0005524">
    <property type="term" value="F:ATP binding"/>
    <property type="evidence" value="ECO:0007669"/>
    <property type="project" value="UniProtKB-UniRule"/>
</dbReference>
<dbReference type="InterPro" id="IPR011009">
    <property type="entry name" value="Kinase-like_dom_sf"/>
</dbReference>
<evidence type="ECO:0000256" key="4">
    <source>
        <dbReference type="ARBA" id="ARBA00022777"/>
    </source>
</evidence>
<feature type="domain" description="Protein kinase" evidence="8">
    <location>
        <begin position="21"/>
        <end position="273"/>
    </location>
</feature>
<keyword evidence="3 6" id="KW-0547">Nucleotide-binding</keyword>
<keyword evidence="4" id="KW-0418">Kinase</keyword>
<keyword evidence="1 7" id="KW-0723">Serine/threonine-protein kinase</keyword>
<dbReference type="FunFam" id="1.10.510.10:FF:000658">
    <property type="entry name" value="Protein CBG12184"/>
    <property type="match status" value="1"/>
</dbReference>
<dbReference type="Gene3D" id="1.10.510.10">
    <property type="entry name" value="Transferase(Phosphotransferase) domain 1"/>
    <property type="match status" value="1"/>
</dbReference>
<dbReference type="PROSITE" id="PS00108">
    <property type="entry name" value="PROTEIN_KINASE_ST"/>
    <property type="match status" value="1"/>
</dbReference>
<evidence type="ECO:0000256" key="3">
    <source>
        <dbReference type="ARBA" id="ARBA00022741"/>
    </source>
</evidence>
<protein>
    <submittedName>
        <fullName evidence="10">Protein kinase domain-containing protein</fullName>
    </submittedName>
</protein>
<proteinExistence type="inferred from homology"/>
<evidence type="ECO:0000256" key="7">
    <source>
        <dbReference type="RuleBase" id="RU000304"/>
    </source>
</evidence>
<dbReference type="InterPro" id="IPR000719">
    <property type="entry name" value="Prot_kinase_dom"/>
</dbReference>
<evidence type="ECO:0000313" key="9">
    <source>
        <dbReference type="Proteomes" id="UP000887575"/>
    </source>
</evidence>
<keyword evidence="9" id="KW-1185">Reference proteome</keyword>
<evidence type="ECO:0000256" key="5">
    <source>
        <dbReference type="ARBA" id="ARBA00022840"/>
    </source>
</evidence>
<dbReference type="PANTHER" id="PTHR24346">
    <property type="entry name" value="MAP/MICROTUBULE AFFINITY-REGULATING KINASE"/>
    <property type="match status" value="1"/>
</dbReference>
<feature type="binding site" evidence="6">
    <location>
        <position position="50"/>
    </location>
    <ligand>
        <name>ATP</name>
        <dbReference type="ChEBI" id="CHEBI:30616"/>
    </ligand>
</feature>
<evidence type="ECO:0000256" key="6">
    <source>
        <dbReference type="PROSITE-ProRule" id="PRU10141"/>
    </source>
</evidence>
<keyword evidence="5 6" id="KW-0067">ATP-binding</keyword>
<dbReference type="Pfam" id="PF00069">
    <property type="entry name" value="Pkinase"/>
    <property type="match status" value="1"/>
</dbReference>
<dbReference type="Proteomes" id="UP000887575">
    <property type="component" value="Unassembled WGS sequence"/>
</dbReference>
<dbReference type="GO" id="GO:0035556">
    <property type="term" value="P:intracellular signal transduction"/>
    <property type="evidence" value="ECO:0007669"/>
    <property type="project" value="TreeGrafter"/>
</dbReference>
<accession>A0AAF3ESQ6</accession>
<evidence type="ECO:0000313" key="10">
    <source>
        <dbReference type="WBParaSite" id="MBELARI_LOCUS17165"/>
    </source>
</evidence>
<reference evidence="10" key="1">
    <citation type="submission" date="2024-02" db="UniProtKB">
        <authorList>
            <consortium name="WormBaseParasite"/>
        </authorList>
    </citation>
    <scope>IDENTIFICATION</scope>
</reference>
<sequence>MSKVNPELDEVTREKLAEKFLDPSTFLGAGSYARVYRAIRTYDKEQVALKMIDTREKSEYVRKFLPREVSIVLLLRHPHIVRVDRVFEIPNYTCMVTELCENGDLLERIKKMRYIPETDAKFYFRQMIEALKYLQDVSVVHRDLKCENILLDRFDNVKLADFGFARFLNQGQASSTFCGSRVYVAPEVLRAKQYTDNAIDIWSVGIVLYIMVTGVMPYDDRNLRKMVEQQMAHKIRFPRMELSWEVKRLIHDTLHPIPKERLDYEEICASDWLSATPYRIRTVDDCSTAYSIDGE</sequence>
<dbReference type="AlphaFoldDB" id="A0AAF3ESQ6"/>
<dbReference type="PROSITE" id="PS00107">
    <property type="entry name" value="PROTEIN_KINASE_ATP"/>
    <property type="match status" value="1"/>
</dbReference>
<dbReference type="SMART" id="SM00220">
    <property type="entry name" value="S_TKc"/>
    <property type="match status" value="1"/>
</dbReference>
<evidence type="ECO:0000259" key="8">
    <source>
        <dbReference type="PROSITE" id="PS50011"/>
    </source>
</evidence>
<dbReference type="PROSITE" id="PS50011">
    <property type="entry name" value="PROTEIN_KINASE_DOM"/>
    <property type="match status" value="1"/>
</dbReference>
<dbReference type="GO" id="GO:0000226">
    <property type="term" value="P:microtubule cytoskeleton organization"/>
    <property type="evidence" value="ECO:0007669"/>
    <property type="project" value="TreeGrafter"/>
</dbReference>
<dbReference type="PIRSF" id="PIRSF000654">
    <property type="entry name" value="Integrin-linked_kinase"/>
    <property type="match status" value="1"/>
</dbReference>
<dbReference type="GO" id="GO:0050321">
    <property type="term" value="F:tau-protein kinase activity"/>
    <property type="evidence" value="ECO:0007669"/>
    <property type="project" value="TreeGrafter"/>
</dbReference>
<dbReference type="InterPro" id="IPR008271">
    <property type="entry name" value="Ser/Thr_kinase_AS"/>
</dbReference>
<dbReference type="GO" id="GO:0005737">
    <property type="term" value="C:cytoplasm"/>
    <property type="evidence" value="ECO:0007669"/>
    <property type="project" value="TreeGrafter"/>
</dbReference>
<organism evidence="9 10">
    <name type="scientific">Mesorhabditis belari</name>
    <dbReference type="NCBI Taxonomy" id="2138241"/>
    <lineage>
        <taxon>Eukaryota</taxon>
        <taxon>Metazoa</taxon>
        <taxon>Ecdysozoa</taxon>
        <taxon>Nematoda</taxon>
        <taxon>Chromadorea</taxon>
        <taxon>Rhabditida</taxon>
        <taxon>Rhabditina</taxon>
        <taxon>Rhabditomorpha</taxon>
        <taxon>Rhabditoidea</taxon>
        <taxon>Rhabditidae</taxon>
        <taxon>Mesorhabditinae</taxon>
        <taxon>Mesorhabditis</taxon>
    </lineage>
</organism>
<evidence type="ECO:0000256" key="1">
    <source>
        <dbReference type="ARBA" id="ARBA00022527"/>
    </source>
</evidence>
<dbReference type="PANTHER" id="PTHR24346:SF82">
    <property type="entry name" value="KP78A-RELATED"/>
    <property type="match status" value="1"/>
</dbReference>
<name>A0AAF3ESQ6_9BILA</name>
<dbReference type="SUPFAM" id="SSF56112">
    <property type="entry name" value="Protein kinase-like (PK-like)"/>
    <property type="match status" value="1"/>
</dbReference>
<dbReference type="InterPro" id="IPR017441">
    <property type="entry name" value="Protein_kinase_ATP_BS"/>
</dbReference>
<keyword evidence="2" id="KW-0808">Transferase</keyword>
<evidence type="ECO:0000256" key="2">
    <source>
        <dbReference type="ARBA" id="ARBA00022679"/>
    </source>
</evidence>